<dbReference type="AlphaFoldDB" id="A0A508A125"/>
<dbReference type="Gene3D" id="3.40.50.10330">
    <property type="entry name" value="Probable inorganic polyphosphate/atp-NAD kinase, domain 1"/>
    <property type="match status" value="1"/>
</dbReference>
<gene>
    <name evidence="14" type="primary">yegS</name>
    <name evidence="14" type="ORF">FKV25_15330</name>
</gene>
<dbReference type="InterPro" id="IPR016064">
    <property type="entry name" value="NAD/diacylglycerol_kinase_sf"/>
</dbReference>
<dbReference type="NCBIfam" id="NF009602">
    <property type="entry name" value="PRK13054.1"/>
    <property type="match status" value="1"/>
</dbReference>
<dbReference type="EC" id="2.7.1.-" evidence="11"/>
<keyword evidence="9 11" id="KW-0594">Phospholipid biosynthesis</keyword>
<evidence type="ECO:0000256" key="9">
    <source>
        <dbReference type="ARBA" id="ARBA00023209"/>
    </source>
</evidence>
<feature type="active site" description="Proton acceptor" evidence="11">
    <location>
        <position position="291"/>
    </location>
</feature>
<evidence type="ECO:0000313" key="15">
    <source>
        <dbReference type="Proteomes" id="UP000318212"/>
    </source>
</evidence>
<dbReference type="OrthoDB" id="142078at2"/>
<evidence type="ECO:0000256" key="3">
    <source>
        <dbReference type="ARBA" id="ARBA00022723"/>
    </source>
</evidence>
<keyword evidence="3 11" id="KW-0479">Metal-binding</keyword>
<evidence type="ECO:0000256" key="8">
    <source>
        <dbReference type="ARBA" id="ARBA00023098"/>
    </source>
</evidence>
<feature type="binding site" evidence="11">
    <location>
        <begin position="76"/>
        <end position="82"/>
    </location>
    <ligand>
        <name>ATP</name>
        <dbReference type="ChEBI" id="CHEBI:30616"/>
    </ligand>
</feature>
<feature type="binding site" evidence="11">
    <location>
        <position position="107"/>
    </location>
    <ligand>
        <name>ATP</name>
        <dbReference type="ChEBI" id="CHEBI:30616"/>
    </ligand>
</feature>
<keyword evidence="7 11" id="KW-0460">Magnesium</keyword>
<dbReference type="SUPFAM" id="SSF111331">
    <property type="entry name" value="NAD kinase/diacylglycerol kinase-like"/>
    <property type="match status" value="1"/>
</dbReference>
<dbReference type="Pfam" id="PF00781">
    <property type="entry name" value="DAGK_cat"/>
    <property type="match status" value="1"/>
</dbReference>
<dbReference type="NCBIfam" id="TIGR03702">
    <property type="entry name" value="lip_kinase_YegS"/>
    <property type="match status" value="1"/>
</dbReference>
<evidence type="ECO:0000256" key="6">
    <source>
        <dbReference type="ARBA" id="ARBA00022840"/>
    </source>
</evidence>
<sequence length="343" mass="35591">MDPIPTPAASPRAAPRWHLVLNGKAAGDEDVRAAVQALRDAGVDLGVRVTWESGDAERYVDEALHDGVDVVVAGGGDGTLSAIAAALARHERPAEALPALALLPLGTANDFATAAGLPDTPEAALRLVLDTRAQAMDLLRIESDEAVHWCANLASGGFGTQVTVETDEGLKKVLGGLAYLVTGIARLGRIEPVAARIEGPGFQWQGEFIALGLGNGRQAGGGQQLCPEAVVDDGRLDLTLIPPLDGEVGETVATLLTEGREGALDRIALRERLPWVHLESDSRLVLNLDGEPVESRRFRVDCVGGRLRMHLPPGCPLLGVPGNPGAATDPGPGAPMAGGLLPA</sequence>
<keyword evidence="6 11" id="KW-0067">ATP-binding</keyword>
<dbReference type="GO" id="GO:0005886">
    <property type="term" value="C:plasma membrane"/>
    <property type="evidence" value="ECO:0007669"/>
    <property type="project" value="TreeGrafter"/>
</dbReference>
<keyword evidence="8 11" id="KW-0443">Lipid metabolism</keyword>
<dbReference type="Proteomes" id="UP000318212">
    <property type="component" value="Unassembled WGS sequence"/>
</dbReference>
<keyword evidence="4 11" id="KW-0547">Nucleotide-binding</keyword>
<dbReference type="InterPro" id="IPR050187">
    <property type="entry name" value="Lipid_Phosphate_FormReg"/>
</dbReference>
<protein>
    <recommendedName>
        <fullName evidence="11">Probable lipid kinase YegS-like</fullName>
        <ecNumber evidence="11">2.7.1.-</ecNumber>
    </recommendedName>
</protein>
<keyword evidence="10 11" id="KW-1208">Phospholipid metabolism</keyword>
<organism evidence="14 15">
    <name type="scientific">Marilutibacter aestuarii</name>
    <dbReference type="NCBI Taxonomy" id="1706195"/>
    <lineage>
        <taxon>Bacteria</taxon>
        <taxon>Pseudomonadati</taxon>
        <taxon>Pseudomonadota</taxon>
        <taxon>Gammaproteobacteria</taxon>
        <taxon>Lysobacterales</taxon>
        <taxon>Lysobacteraceae</taxon>
        <taxon>Marilutibacter</taxon>
    </lineage>
</organism>
<keyword evidence="1 11" id="KW-0444">Lipid biosynthesis</keyword>
<feature type="binding site" evidence="11">
    <location>
        <position position="50"/>
    </location>
    <ligand>
        <name>ATP</name>
        <dbReference type="ChEBI" id="CHEBI:30616"/>
    </ligand>
</feature>
<dbReference type="GO" id="GO:0008654">
    <property type="term" value="P:phospholipid biosynthetic process"/>
    <property type="evidence" value="ECO:0007669"/>
    <property type="project" value="UniProtKB-UniRule"/>
</dbReference>
<dbReference type="NCBIfam" id="TIGR00147">
    <property type="entry name" value="YegS/Rv2252/BmrU family lipid kinase"/>
    <property type="match status" value="1"/>
</dbReference>
<keyword evidence="2 11" id="KW-0808">Transferase</keyword>
<comment type="caution">
    <text evidence="14">The sequence shown here is derived from an EMBL/GenBank/DDBJ whole genome shotgun (WGS) entry which is preliminary data.</text>
</comment>
<dbReference type="PANTHER" id="PTHR12358:SF106">
    <property type="entry name" value="LIPID KINASE YEGS"/>
    <property type="match status" value="1"/>
</dbReference>
<dbReference type="InterPro" id="IPR045540">
    <property type="entry name" value="YegS/DAGK_C"/>
</dbReference>
<feature type="domain" description="DAGKc" evidence="13">
    <location>
        <begin position="12"/>
        <end position="145"/>
    </location>
</feature>
<dbReference type="GO" id="GO:0000287">
    <property type="term" value="F:magnesium ion binding"/>
    <property type="evidence" value="ECO:0007669"/>
    <property type="project" value="UniProtKB-UniRule"/>
</dbReference>
<evidence type="ECO:0000256" key="2">
    <source>
        <dbReference type="ARBA" id="ARBA00022679"/>
    </source>
</evidence>
<dbReference type="GO" id="GO:0005737">
    <property type="term" value="C:cytoplasm"/>
    <property type="evidence" value="ECO:0007669"/>
    <property type="project" value="UniProtKB-SubCell"/>
</dbReference>
<dbReference type="HAMAP" id="MF_01377">
    <property type="entry name" value="YegS"/>
    <property type="match status" value="1"/>
</dbReference>
<evidence type="ECO:0000256" key="5">
    <source>
        <dbReference type="ARBA" id="ARBA00022777"/>
    </source>
</evidence>
<dbReference type="InterPro" id="IPR022433">
    <property type="entry name" value="Lip_kinase_YegS"/>
</dbReference>
<comment type="caution">
    <text evidence="11">Lacks conserved residue(s) required for the propagation of feature annotation.</text>
</comment>
<evidence type="ECO:0000313" key="14">
    <source>
        <dbReference type="EMBL" id="TQD39532.1"/>
    </source>
</evidence>
<comment type="function">
    <text evidence="11">Probably phosphorylates lipids; the in vivo substrate is unknown.</text>
</comment>
<evidence type="ECO:0000256" key="4">
    <source>
        <dbReference type="ARBA" id="ARBA00022741"/>
    </source>
</evidence>
<dbReference type="SMART" id="SM00046">
    <property type="entry name" value="DAGKc"/>
    <property type="match status" value="1"/>
</dbReference>
<evidence type="ECO:0000256" key="7">
    <source>
        <dbReference type="ARBA" id="ARBA00022842"/>
    </source>
</evidence>
<dbReference type="EMBL" id="VICE01000148">
    <property type="protein sequence ID" value="TQD39532.1"/>
    <property type="molecule type" value="Genomic_DNA"/>
</dbReference>
<dbReference type="InterPro" id="IPR001206">
    <property type="entry name" value="Diacylglycerol_kinase_cat_dom"/>
</dbReference>
<keyword evidence="15" id="KW-1185">Reference proteome</keyword>
<name>A0A508A125_9GAMM</name>
<dbReference type="GO" id="GO:0001727">
    <property type="term" value="F:lipid kinase activity"/>
    <property type="evidence" value="ECO:0007669"/>
    <property type="project" value="UniProtKB-UniRule"/>
</dbReference>
<dbReference type="Gene3D" id="2.60.200.40">
    <property type="match status" value="1"/>
</dbReference>
<evidence type="ECO:0000259" key="13">
    <source>
        <dbReference type="PROSITE" id="PS50146"/>
    </source>
</evidence>
<proteinExistence type="inferred from homology"/>
<comment type="similarity">
    <text evidence="11">Belongs to the diacylglycerol/lipid kinase family. YegS lipid kinase subfamily.</text>
</comment>
<dbReference type="Pfam" id="PF19279">
    <property type="entry name" value="YegS_C"/>
    <property type="match status" value="1"/>
</dbReference>
<dbReference type="InterPro" id="IPR005218">
    <property type="entry name" value="Diacylglycerol/lipid_kinase"/>
</dbReference>
<feature type="binding site" evidence="11">
    <location>
        <position position="230"/>
    </location>
    <ligand>
        <name>Mg(2+)</name>
        <dbReference type="ChEBI" id="CHEBI:18420"/>
    </ligand>
</feature>
<dbReference type="GO" id="GO:0005524">
    <property type="term" value="F:ATP binding"/>
    <property type="evidence" value="ECO:0007669"/>
    <property type="project" value="UniProtKB-UniRule"/>
</dbReference>
<dbReference type="RefSeq" id="WP_141519653.1">
    <property type="nucleotide sequence ID" value="NZ_VICE01000148.1"/>
</dbReference>
<dbReference type="PROSITE" id="PS50146">
    <property type="entry name" value="DAGK"/>
    <property type="match status" value="1"/>
</dbReference>
<dbReference type="PANTHER" id="PTHR12358">
    <property type="entry name" value="SPHINGOSINE KINASE"/>
    <property type="match status" value="1"/>
</dbReference>
<keyword evidence="5 11" id="KW-0418">Kinase</keyword>
<accession>A0A508A125</accession>
<comment type="cofactor">
    <cofactor evidence="11">
        <name>Mg(2+)</name>
        <dbReference type="ChEBI" id="CHEBI:18420"/>
    </cofactor>
    <cofactor evidence="11">
        <name>Ca(2+)</name>
        <dbReference type="ChEBI" id="CHEBI:29108"/>
    </cofactor>
    <text evidence="11">Binds 1 Mg(2+) ion per subunit. Ca(2+) may be able to substitute.</text>
</comment>
<evidence type="ECO:0000256" key="11">
    <source>
        <dbReference type="HAMAP-Rule" id="MF_01377"/>
    </source>
</evidence>
<evidence type="ECO:0000256" key="1">
    <source>
        <dbReference type="ARBA" id="ARBA00022516"/>
    </source>
</evidence>
<feature type="region of interest" description="Disordered" evidence="12">
    <location>
        <begin position="322"/>
        <end position="343"/>
    </location>
</feature>
<comment type="subcellular location">
    <subcellularLocation>
        <location evidence="11">Cytoplasm</location>
    </subcellularLocation>
</comment>
<reference evidence="14 15" key="1">
    <citation type="submission" date="2019-06" db="EMBL/GenBank/DDBJ databases">
        <title>Lysobacter alkalisoli sp. nov. isolated from saline soil.</title>
        <authorList>
            <person name="Sun J.-Q."/>
            <person name="Xu L."/>
        </authorList>
    </citation>
    <scope>NUCLEOTIDE SEQUENCE [LARGE SCALE GENOMIC DNA]</scope>
    <source>
        <strain evidence="14 15">JCM 31130</strain>
    </source>
</reference>
<keyword evidence="11" id="KW-0963">Cytoplasm</keyword>
<dbReference type="InterPro" id="IPR017438">
    <property type="entry name" value="ATP-NAD_kinase_N"/>
</dbReference>
<feature type="binding site" evidence="11">
    <location>
        <position position="233"/>
    </location>
    <ligand>
        <name>Mg(2+)</name>
        <dbReference type="ChEBI" id="CHEBI:18420"/>
    </ligand>
</feature>
<evidence type="ECO:0000256" key="10">
    <source>
        <dbReference type="ARBA" id="ARBA00023264"/>
    </source>
</evidence>
<evidence type="ECO:0000256" key="12">
    <source>
        <dbReference type="SAM" id="MobiDB-lite"/>
    </source>
</evidence>